<evidence type="ECO:0000313" key="7">
    <source>
        <dbReference type="EMBL" id="GLK50165.1"/>
    </source>
</evidence>
<comment type="function">
    <text evidence="5 6">Structural component of flagellum, the bacterial motility apparatus. Part of the rod structure of flagellar basal body.</text>
</comment>
<evidence type="ECO:0000256" key="4">
    <source>
        <dbReference type="ARBA" id="ARBA00023143"/>
    </source>
</evidence>
<accession>A0ABQ5TE18</accession>
<evidence type="ECO:0000256" key="5">
    <source>
        <dbReference type="ARBA" id="ARBA00024934"/>
    </source>
</evidence>
<comment type="subcellular location">
    <subcellularLocation>
        <location evidence="1 6">Bacterial flagellum basal body</location>
    </subcellularLocation>
</comment>
<evidence type="ECO:0000256" key="6">
    <source>
        <dbReference type="PIRNR" id="PIRNR002889"/>
    </source>
</evidence>
<comment type="caution">
    <text evidence="7">The sequence shown here is derived from an EMBL/GenBank/DDBJ whole genome shotgun (WGS) entry which is preliminary data.</text>
</comment>
<dbReference type="Proteomes" id="UP001143509">
    <property type="component" value="Unassembled WGS sequence"/>
</dbReference>
<dbReference type="EMBL" id="BSFD01000011">
    <property type="protein sequence ID" value="GLK50165.1"/>
    <property type="molecule type" value="Genomic_DNA"/>
</dbReference>
<dbReference type="RefSeq" id="WP_271166318.1">
    <property type="nucleotide sequence ID" value="NZ_BSFD01000011.1"/>
</dbReference>
<evidence type="ECO:0000256" key="3">
    <source>
        <dbReference type="ARBA" id="ARBA00014376"/>
    </source>
</evidence>
<evidence type="ECO:0000256" key="2">
    <source>
        <dbReference type="ARBA" id="ARBA00009677"/>
    </source>
</evidence>
<comment type="subunit">
    <text evidence="6">The basal body constitutes a major portion of the flagellar organelle and consists of a number of rings mounted on a central rod.</text>
</comment>
<sequence>MDPITSAILLKSLDGLALRAAATSQNIANARTPNYRPVRVSFEAALAEAARTGGAEAIEMLRPSVVPDPTVAAGDAVRLDLEMADAAATAGRYSALVELLNRQAQITGLAISGGR</sequence>
<organism evidence="7 8">
    <name type="scientific">Brevundimonas intermedia</name>
    <dbReference type="NCBI Taxonomy" id="74315"/>
    <lineage>
        <taxon>Bacteria</taxon>
        <taxon>Pseudomonadati</taxon>
        <taxon>Pseudomonadota</taxon>
        <taxon>Alphaproteobacteria</taxon>
        <taxon>Caulobacterales</taxon>
        <taxon>Caulobacteraceae</taxon>
        <taxon>Brevundimonas</taxon>
    </lineage>
</organism>
<reference evidence="7" key="1">
    <citation type="journal article" date="2014" name="Int. J. Syst. Evol. Microbiol.">
        <title>Complete genome of a new Firmicutes species belonging to the dominant human colonic microbiota ('Ruminococcus bicirculans') reveals two chromosomes and a selective capacity to utilize plant glucans.</title>
        <authorList>
            <consortium name="NISC Comparative Sequencing Program"/>
            <person name="Wegmann U."/>
            <person name="Louis P."/>
            <person name="Goesmann A."/>
            <person name="Henrissat B."/>
            <person name="Duncan S.H."/>
            <person name="Flint H.J."/>
        </authorList>
    </citation>
    <scope>NUCLEOTIDE SEQUENCE</scope>
    <source>
        <strain evidence="7">VKM B-1499</strain>
    </source>
</reference>
<dbReference type="InterPro" id="IPR006300">
    <property type="entry name" value="FlgB"/>
</dbReference>
<reference evidence="7" key="2">
    <citation type="submission" date="2023-01" db="EMBL/GenBank/DDBJ databases">
        <authorList>
            <person name="Sun Q."/>
            <person name="Evtushenko L."/>
        </authorList>
    </citation>
    <scope>NUCLEOTIDE SEQUENCE</scope>
    <source>
        <strain evidence="7">VKM B-1499</strain>
    </source>
</reference>
<name>A0ABQ5TE18_9CAUL</name>
<gene>
    <name evidence="7" type="ORF">GCM10017620_31390</name>
</gene>
<evidence type="ECO:0000256" key="1">
    <source>
        <dbReference type="ARBA" id="ARBA00004117"/>
    </source>
</evidence>
<evidence type="ECO:0000313" key="8">
    <source>
        <dbReference type="Proteomes" id="UP001143509"/>
    </source>
</evidence>
<proteinExistence type="inferred from homology"/>
<keyword evidence="8" id="KW-1185">Reference proteome</keyword>
<dbReference type="PIRSF" id="PIRSF002889">
    <property type="entry name" value="Rod_FlgB"/>
    <property type="match status" value="1"/>
</dbReference>
<protein>
    <recommendedName>
        <fullName evidence="3 6">Flagellar basal body rod protein FlgB</fullName>
    </recommendedName>
</protein>
<comment type="similarity">
    <text evidence="2 6">Belongs to the flagella basal body rod proteins family.</text>
</comment>
<keyword evidence="4 6" id="KW-0975">Bacterial flagellum</keyword>